<dbReference type="AlphaFoldDB" id="A0A839R1H9"/>
<keyword evidence="2" id="KW-1185">Reference proteome</keyword>
<dbReference type="PANTHER" id="PTHR39441:SF1">
    <property type="entry name" value="DUF2252 DOMAIN-CONTAINING PROTEIN"/>
    <property type="match status" value="1"/>
</dbReference>
<dbReference type="EMBL" id="JACHWP010000001">
    <property type="protein sequence ID" value="MBB3022396.1"/>
    <property type="molecule type" value="Genomic_DNA"/>
</dbReference>
<dbReference type="Pfam" id="PF10009">
    <property type="entry name" value="DUF2252"/>
    <property type="match status" value="1"/>
</dbReference>
<dbReference type="InterPro" id="IPR018721">
    <property type="entry name" value="DUF2252"/>
</dbReference>
<comment type="caution">
    <text evidence="1">The sequence shown here is derived from an EMBL/GenBank/DDBJ whole genome shotgun (WGS) entry which is preliminary data.</text>
</comment>
<evidence type="ECO:0000313" key="1">
    <source>
        <dbReference type="EMBL" id="MBB3022396.1"/>
    </source>
</evidence>
<evidence type="ECO:0000313" key="2">
    <source>
        <dbReference type="Proteomes" id="UP000568050"/>
    </source>
</evidence>
<gene>
    <name evidence="1" type="ORF">FHX50_000644</name>
</gene>
<dbReference type="PANTHER" id="PTHR39441">
    <property type="entry name" value="DUF2252 DOMAIN-CONTAINING PROTEIN"/>
    <property type="match status" value="1"/>
</dbReference>
<proteinExistence type="predicted"/>
<protein>
    <submittedName>
        <fullName evidence="1">Uncharacterized protein (DUF2252 family)</fullName>
    </submittedName>
</protein>
<reference evidence="1 2" key="1">
    <citation type="submission" date="2020-08" db="EMBL/GenBank/DDBJ databases">
        <title>Sequencing the genomes of 1000 actinobacteria strains.</title>
        <authorList>
            <person name="Klenk H.-P."/>
        </authorList>
    </citation>
    <scope>NUCLEOTIDE SEQUENCE [LARGE SCALE GENOMIC DNA]</scope>
    <source>
        <strain evidence="1 2">DSM 23040</strain>
    </source>
</reference>
<dbReference type="Proteomes" id="UP000568050">
    <property type="component" value="Unassembled WGS sequence"/>
</dbReference>
<accession>A0A839R1H9</accession>
<name>A0A839R1H9_9MICO</name>
<dbReference type="RefSeq" id="WP_183374401.1">
    <property type="nucleotide sequence ID" value="NZ_CBCSFZ010000002.1"/>
</dbReference>
<organism evidence="1 2">
    <name type="scientific">Helcobacillus massiliensis</name>
    <dbReference type="NCBI Taxonomy" id="521392"/>
    <lineage>
        <taxon>Bacteria</taxon>
        <taxon>Bacillati</taxon>
        <taxon>Actinomycetota</taxon>
        <taxon>Actinomycetes</taxon>
        <taxon>Micrococcales</taxon>
        <taxon>Dermabacteraceae</taxon>
        <taxon>Helcobacillus</taxon>
    </lineage>
</organism>
<sequence length="456" mass="51340">MSIRQFLPPGGSAQDSFDAGREIRAVHPLGDHAELVIKENRDPLTVIERTHRTRIEDLIGVRVNRMRQSAYAYYRGTADMMCADLRYGADSGIRTIIDGDAHLGNFGLFASPERRLIFDLNDFDEAGIGPWEWDLKRLLTSYVLELREQGMKKSDIPQELRDISRAYRDMLLALFYMDATDRYFASVGAPDLLATGYRTFSKALTKARRRTSEQVLGKIAEEDERGRLRLALQPPLLIPYPEGRRERIRYRLNEYLETLLSDRALLLSQYRLVDVARRVVGVSSVGTHCSVVLLQGPQGEPLVLQVKEALTSVLESHGGLTGVTPKGAEHASRHAYRVTESQRVLQSTSDPFLGRTVDPDGRNFYWRQFRDMKGSFNLTSAEPGEVRAYAALCARQLARAHAQSPDGTAIAGYLYEAKKFDKAVSQWAVDYADVIEQDFEAFTQAVKDGRFPVTDG</sequence>